<keyword evidence="2" id="KW-1185">Reference proteome</keyword>
<dbReference type="Proteomes" id="UP000030170">
    <property type="component" value="Unassembled WGS sequence"/>
</dbReference>
<name>A0A098TKV8_9CYAN</name>
<evidence type="ECO:0000313" key="1">
    <source>
        <dbReference type="EMBL" id="KGF72482.1"/>
    </source>
</evidence>
<dbReference type="EMBL" id="JJML01000025">
    <property type="protein sequence ID" value="KGF72482.1"/>
    <property type="molecule type" value="Genomic_DNA"/>
</dbReference>
<dbReference type="OrthoDB" id="515592at2"/>
<dbReference type="AlphaFoldDB" id="A0A098TKV8"/>
<dbReference type="RefSeq" id="WP_036533543.1">
    <property type="nucleotide sequence ID" value="NZ_JJML01000025.1"/>
</dbReference>
<comment type="caution">
    <text evidence="1">The sequence shown here is derived from an EMBL/GenBank/DDBJ whole genome shotgun (WGS) entry which is preliminary data.</text>
</comment>
<accession>A0A098TKV8</accession>
<organism evidence="1 2">
    <name type="scientific">Neosynechococcus sphagnicola sy1</name>
    <dbReference type="NCBI Taxonomy" id="1497020"/>
    <lineage>
        <taxon>Bacteria</taxon>
        <taxon>Bacillati</taxon>
        <taxon>Cyanobacteriota</taxon>
        <taxon>Cyanophyceae</taxon>
        <taxon>Neosynechococcales</taxon>
        <taxon>Neosynechococcaceae</taxon>
        <taxon>Neosynechococcus</taxon>
    </lineage>
</organism>
<evidence type="ECO:0000313" key="2">
    <source>
        <dbReference type="Proteomes" id="UP000030170"/>
    </source>
</evidence>
<sequence>MAASLTSFNPGTSDLKSTSLEAAVIELASKLQGHENSAISDDPASPSNLNVSFDTEPAECSITATIPITVTINPTAGRPTMVAGKWILSSGTAAYTTFTKGDGDLDAPNLESAFVEALVRLQIAEQEAIESNPDSPNNVSITFDTDALEMSVTATLPMTFSVDGTTGAPVFVAAAYIDESTPPG</sequence>
<reference evidence="1 2" key="1">
    <citation type="journal article" date="2014" name="Mol. Ecol.">
        <title>Evolution of Synechococcus.</title>
        <authorList>
            <person name="Dvorak P."/>
            <person name="Casamatta D."/>
            <person name="Hasler P."/>
            <person name="Poulickova A."/>
            <person name="Ondrej V."/>
            <person name="Sanges R."/>
        </authorList>
    </citation>
    <scope>NUCLEOTIDE SEQUENCE [LARGE SCALE GENOMIC DNA]</scope>
    <source>
        <strain evidence="1 2">CAUP A 1101</strain>
    </source>
</reference>
<gene>
    <name evidence="1" type="ORF">DO97_07940</name>
</gene>
<proteinExistence type="predicted"/>
<protein>
    <submittedName>
        <fullName evidence="1">Uncharacterized protein</fullName>
    </submittedName>
</protein>